<dbReference type="SUPFAM" id="SSF56281">
    <property type="entry name" value="Metallo-hydrolase/oxidoreductase"/>
    <property type="match status" value="1"/>
</dbReference>
<dbReference type="Gene3D" id="3.60.15.10">
    <property type="entry name" value="Ribonuclease Z/Hydroxyacylglutathione hydrolase-like"/>
    <property type="match status" value="1"/>
</dbReference>
<proteinExistence type="predicted"/>
<protein>
    <submittedName>
        <fullName evidence="2">Unannotated protein</fullName>
    </submittedName>
</protein>
<accession>A0A6J6PED9</accession>
<dbReference type="InterPro" id="IPR050662">
    <property type="entry name" value="Sec-metab_biosynth-thioest"/>
</dbReference>
<organism evidence="2">
    <name type="scientific">freshwater metagenome</name>
    <dbReference type="NCBI Taxonomy" id="449393"/>
    <lineage>
        <taxon>unclassified sequences</taxon>
        <taxon>metagenomes</taxon>
        <taxon>ecological metagenomes</taxon>
    </lineage>
</organism>
<dbReference type="InterPro" id="IPR036866">
    <property type="entry name" value="RibonucZ/Hydroxyglut_hydro"/>
</dbReference>
<dbReference type="SMART" id="SM00849">
    <property type="entry name" value="Lactamase_B"/>
    <property type="match status" value="1"/>
</dbReference>
<dbReference type="InterPro" id="IPR036388">
    <property type="entry name" value="WH-like_DNA-bd_sf"/>
</dbReference>
<sequence length="321" mass="35066">MSAGLPHTFQELGADIRQLTFQLPLGIDHVHCYFVRGASGAWIVVDTAVAYPGAEAVWREAIARLDAPVGHIFVTHYHPDHVGGADLVHELTGAPVIEGDRDFQACLAAWAPPTRTHRFAGLLDAHGFDPAIAAAAQAADELLAPNIRYHPNPTLTREGESVDGWEVLHLPGHAAGHLVLIREGVMISGDVLLNRITPNVSRDAQSGDDPLARYFETLERIAMLAPTRAYPGHGSVIDDPARRATEIRLHHDERLAVTRGTLDAGPMTAYEASFLVFAQDLPPTLRRFAFLETLAHLEYLANRGKIVRVESTGHPVVYRNL</sequence>
<dbReference type="Gene3D" id="1.10.10.10">
    <property type="entry name" value="Winged helix-like DNA-binding domain superfamily/Winged helix DNA-binding domain"/>
    <property type="match status" value="1"/>
</dbReference>
<reference evidence="2" key="1">
    <citation type="submission" date="2020-05" db="EMBL/GenBank/DDBJ databases">
        <authorList>
            <person name="Chiriac C."/>
            <person name="Salcher M."/>
            <person name="Ghai R."/>
            <person name="Kavagutti S V."/>
        </authorList>
    </citation>
    <scope>NUCLEOTIDE SEQUENCE</scope>
</reference>
<dbReference type="Pfam" id="PF00753">
    <property type="entry name" value="Lactamase_B"/>
    <property type="match status" value="1"/>
</dbReference>
<dbReference type="Pfam" id="PF21221">
    <property type="entry name" value="B_lactamase-like_C"/>
    <property type="match status" value="1"/>
</dbReference>
<gene>
    <name evidence="2" type="ORF">UFOPK2399_01089</name>
</gene>
<evidence type="ECO:0000259" key="1">
    <source>
        <dbReference type="SMART" id="SM00849"/>
    </source>
</evidence>
<dbReference type="InterPro" id="IPR001279">
    <property type="entry name" value="Metallo-B-lactamas"/>
</dbReference>
<dbReference type="PANTHER" id="PTHR23131:SF4">
    <property type="entry name" value="METALLO-BETA-LACTAMASE SUPERFAMILY POTEIN"/>
    <property type="match status" value="1"/>
</dbReference>
<feature type="domain" description="Metallo-beta-lactamase" evidence="1">
    <location>
        <begin position="29"/>
        <end position="233"/>
    </location>
</feature>
<dbReference type="EMBL" id="CAEZXP010000002">
    <property type="protein sequence ID" value="CAB4696912.1"/>
    <property type="molecule type" value="Genomic_DNA"/>
</dbReference>
<name>A0A6J6PED9_9ZZZZ</name>
<dbReference type="AlphaFoldDB" id="A0A6J6PED9"/>
<dbReference type="InterPro" id="IPR048933">
    <property type="entry name" value="B_lactamase-like_C"/>
</dbReference>
<evidence type="ECO:0000313" key="2">
    <source>
        <dbReference type="EMBL" id="CAB4696912.1"/>
    </source>
</evidence>
<dbReference type="PANTHER" id="PTHR23131">
    <property type="entry name" value="ENDORIBONUCLEASE LACTB2"/>
    <property type="match status" value="1"/>
</dbReference>